<accession>A0A2Z6E5H2</accession>
<keyword evidence="2" id="KW-1185">Reference proteome</keyword>
<evidence type="ECO:0000313" key="1">
    <source>
        <dbReference type="EMBL" id="BBD80227.1"/>
    </source>
</evidence>
<dbReference type="KEGG" id="rbd:ALSL_1572"/>
<protein>
    <recommendedName>
        <fullName evidence="3">Outer membrane protein V</fullName>
    </recommendedName>
</protein>
<organism evidence="1 2">
    <name type="scientific">Aerosticca soli</name>
    <dbReference type="NCBI Taxonomy" id="2010829"/>
    <lineage>
        <taxon>Bacteria</taxon>
        <taxon>Pseudomonadati</taxon>
        <taxon>Pseudomonadota</taxon>
        <taxon>Gammaproteobacteria</taxon>
        <taxon>Lysobacterales</taxon>
        <taxon>Rhodanobacteraceae</taxon>
        <taxon>Aerosticca</taxon>
    </lineage>
</organism>
<proteinExistence type="predicted"/>
<dbReference type="RefSeq" id="WP_126538030.1">
    <property type="nucleotide sequence ID" value="NZ_AP018560.1"/>
</dbReference>
<evidence type="ECO:0008006" key="3">
    <source>
        <dbReference type="Google" id="ProtNLM"/>
    </source>
</evidence>
<dbReference type="OrthoDB" id="5941566at2"/>
<dbReference type="EMBL" id="AP018560">
    <property type="protein sequence ID" value="BBD80227.1"/>
    <property type="molecule type" value="Genomic_DNA"/>
</dbReference>
<evidence type="ECO:0000313" key="2">
    <source>
        <dbReference type="Proteomes" id="UP000270530"/>
    </source>
</evidence>
<dbReference type="Pfam" id="PF06629">
    <property type="entry name" value="MipA"/>
    <property type="match status" value="1"/>
</dbReference>
<sequence length="261" mass="28278">MTDLTDLRRLFAGLVLAGVPFAATWAADDAAPSYALGAGMERMPAWIGADHHRNQAVPYFDIELPGWGELSSTDGLMLDLIHDTPWHGGLYGNYQWGRTSHALGPRLKGIVDPLGPRIHGGGYLEYHFTEHTSLGGHVSHDTQGAGAYAALYADVDLPSIGYWQHSLEAQWQGMNGAAMRRFFGLRPAQAAALGVRAWQPGAGGEQVSLEYDAFMPTSRHTGFALALDYGRLIGPAGNSPLVQRFGARTQVTTSIAFLYHF</sequence>
<name>A0A2Z6E5H2_9GAMM</name>
<gene>
    <name evidence="1" type="ORF">ALSL_1572</name>
</gene>
<dbReference type="AlphaFoldDB" id="A0A2Z6E5H2"/>
<reference evidence="2" key="2">
    <citation type="submission" date="2018-06" db="EMBL/GenBank/DDBJ databases">
        <title>Genome sequence of Rhodanobacteraceae bacterium strain Dysh456.</title>
        <authorList>
            <person name="Fukui M."/>
        </authorList>
    </citation>
    <scope>NUCLEOTIDE SEQUENCE [LARGE SCALE GENOMIC DNA]</scope>
    <source>
        <strain evidence="2">Dysh456</strain>
    </source>
</reference>
<reference evidence="2" key="1">
    <citation type="submission" date="2018-04" db="EMBL/GenBank/DDBJ databases">
        <authorList>
            <person name="Watanabe M."/>
            <person name="Kojima H."/>
        </authorList>
    </citation>
    <scope>NUCLEOTIDE SEQUENCE [LARGE SCALE GENOMIC DNA]</scope>
    <source>
        <strain evidence="2">Dysh456</strain>
    </source>
</reference>
<dbReference type="Proteomes" id="UP000270530">
    <property type="component" value="Chromosome"/>
</dbReference>
<dbReference type="InterPro" id="IPR010583">
    <property type="entry name" value="MipA"/>
</dbReference>